<feature type="transmembrane region" description="Helical" evidence="1">
    <location>
        <begin position="6"/>
        <end position="24"/>
    </location>
</feature>
<name>A0A382H7U8_9ZZZZ</name>
<reference evidence="2" key="1">
    <citation type="submission" date="2018-05" db="EMBL/GenBank/DDBJ databases">
        <authorList>
            <person name="Lanie J.A."/>
            <person name="Ng W.-L."/>
            <person name="Kazmierczak K.M."/>
            <person name="Andrzejewski T.M."/>
            <person name="Davidsen T.M."/>
            <person name="Wayne K.J."/>
            <person name="Tettelin H."/>
            <person name="Glass J.I."/>
            <person name="Rusch D."/>
            <person name="Podicherti R."/>
            <person name="Tsui H.-C.T."/>
            <person name="Winkler M.E."/>
        </authorList>
    </citation>
    <scope>NUCLEOTIDE SEQUENCE</scope>
</reference>
<keyword evidence="1" id="KW-0472">Membrane</keyword>
<organism evidence="2">
    <name type="scientific">marine metagenome</name>
    <dbReference type="NCBI Taxonomy" id="408172"/>
    <lineage>
        <taxon>unclassified sequences</taxon>
        <taxon>metagenomes</taxon>
        <taxon>ecological metagenomes</taxon>
    </lineage>
</organism>
<gene>
    <name evidence="2" type="ORF">METZ01_LOCUS236220</name>
</gene>
<dbReference type="EMBL" id="UINC01059685">
    <property type="protein sequence ID" value="SVB83366.1"/>
    <property type="molecule type" value="Genomic_DNA"/>
</dbReference>
<dbReference type="AlphaFoldDB" id="A0A382H7U8"/>
<keyword evidence="1" id="KW-0812">Transmembrane</keyword>
<sequence>RGKKAAQGAILGFFTIIVSYFIHVM</sequence>
<proteinExistence type="predicted"/>
<accession>A0A382H7U8</accession>
<keyword evidence="1" id="KW-1133">Transmembrane helix</keyword>
<feature type="non-terminal residue" evidence="2">
    <location>
        <position position="1"/>
    </location>
</feature>
<protein>
    <submittedName>
        <fullName evidence="2">Uncharacterized protein</fullName>
    </submittedName>
</protein>
<evidence type="ECO:0000256" key="1">
    <source>
        <dbReference type="SAM" id="Phobius"/>
    </source>
</evidence>
<evidence type="ECO:0000313" key="2">
    <source>
        <dbReference type="EMBL" id="SVB83366.1"/>
    </source>
</evidence>